<feature type="compositionally biased region" description="Polar residues" evidence="11">
    <location>
        <begin position="265"/>
        <end position="276"/>
    </location>
</feature>
<name>A0A7R9I565_9NEOP</name>
<evidence type="ECO:0000256" key="6">
    <source>
        <dbReference type="ARBA" id="ARBA00040136"/>
    </source>
</evidence>
<evidence type="ECO:0000256" key="7">
    <source>
        <dbReference type="ARBA" id="ARBA00056273"/>
    </source>
</evidence>
<evidence type="ECO:0000259" key="12">
    <source>
        <dbReference type="PROSITE" id="PS50158"/>
    </source>
</evidence>
<feature type="region of interest" description="Disordered" evidence="11">
    <location>
        <begin position="211"/>
        <end position="237"/>
    </location>
</feature>
<accession>A0A7R9I565</accession>
<keyword evidence="4" id="KW-0539">Nucleus</keyword>
<dbReference type="PANTHER" id="PTHR11380">
    <property type="entry name" value="TRANSCRIPTION INITIATION FACTOR TFIID/SUPT3-RELATED"/>
    <property type="match status" value="1"/>
</dbReference>
<dbReference type="SMART" id="SM00343">
    <property type="entry name" value="ZnF_C2HC"/>
    <property type="match status" value="4"/>
</dbReference>
<comment type="subunit">
    <text evidence="8">Component of the TFIID basal transcription factor complex, composed of TATA-box-binding protein TBP, and a number of TBP-associated factors (TAFs), including TAF1, TAF2, TAF3, TAF4, TAF5, TAF6, TAF7, TAF8, TAF9, TAF10, TAF11, TAF12 and TAF13. Interacts with TBP, and more strongly with TAF10 and TAF11.</text>
</comment>
<dbReference type="InterPro" id="IPR003195">
    <property type="entry name" value="TFIID_TAF13"/>
</dbReference>
<feature type="region of interest" description="Disordered" evidence="11">
    <location>
        <begin position="414"/>
        <end position="440"/>
    </location>
</feature>
<feature type="region of interest" description="Disordered" evidence="11">
    <location>
        <begin position="360"/>
        <end position="386"/>
    </location>
</feature>
<dbReference type="Gene3D" id="4.10.60.10">
    <property type="entry name" value="Zinc finger, CCHC-type"/>
    <property type="match status" value="2"/>
</dbReference>
<dbReference type="AlphaFoldDB" id="A0A7R9I565"/>
<comment type="function">
    <text evidence="7">The TFIID basal transcription factor complex plays a major role in the initiation of RNA polymerase II (Pol II)-dependent transcription. TFIID recognizes and binds promoters via its subunit TBP, a TATA-box-binding protein, and promotes assembly of the pre-initiation complex (PIC). The TFIID complex consists of TBP and TBP-associated factors (TAFs), including TAF1, TAF2, TAF3, TAF4, TAF5, TAF6, TAF7, TAF8, TAF9, TAF10, TAF11, TAF12 and TAF13. TAF13, together with TAF11 and TBP, play key roles during promoter binding by the TFIID and TFIIA transcription factor complexes.</text>
</comment>
<keyword evidence="3" id="KW-0804">Transcription</keyword>
<dbReference type="SUPFAM" id="SSF57756">
    <property type="entry name" value="Retrovirus zinc finger-like domains"/>
    <property type="match status" value="1"/>
</dbReference>
<reference evidence="13" key="1">
    <citation type="submission" date="2020-11" db="EMBL/GenBank/DDBJ databases">
        <authorList>
            <person name="Tran Van P."/>
        </authorList>
    </citation>
    <scope>NUCLEOTIDE SEQUENCE</scope>
</reference>
<keyword evidence="10" id="KW-0863">Zinc-finger</keyword>
<feature type="compositionally biased region" description="Basic and acidic residues" evidence="11">
    <location>
        <begin position="179"/>
        <end position="190"/>
    </location>
</feature>
<feature type="region of interest" description="Disordered" evidence="11">
    <location>
        <begin position="179"/>
        <end position="198"/>
    </location>
</feature>
<dbReference type="InterPro" id="IPR036875">
    <property type="entry name" value="Znf_CCHC_sf"/>
</dbReference>
<dbReference type="GO" id="GO:0003676">
    <property type="term" value="F:nucleic acid binding"/>
    <property type="evidence" value="ECO:0007669"/>
    <property type="project" value="InterPro"/>
</dbReference>
<evidence type="ECO:0000256" key="5">
    <source>
        <dbReference type="ARBA" id="ARBA00038392"/>
    </source>
</evidence>
<feature type="region of interest" description="Disordered" evidence="11">
    <location>
        <begin position="253"/>
        <end position="348"/>
    </location>
</feature>
<evidence type="ECO:0000256" key="9">
    <source>
        <dbReference type="ARBA" id="ARBA00082869"/>
    </source>
</evidence>
<dbReference type="PROSITE" id="PS50158">
    <property type="entry name" value="ZF_CCHC"/>
    <property type="match status" value="1"/>
</dbReference>
<gene>
    <name evidence="13" type="ORF">TBIB3V08_LOCUS9279</name>
</gene>
<proteinExistence type="inferred from homology"/>
<dbReference type="FunFam" id="1.10.20.10:FF:000028">
    <property type="entry name" value="Transcription initiation factor TFIID subunit 13"/>
    <property type="match status" value="1"/>
</dbReference>
<dbReference type="Pfam" id="PF02269">
    <property type="entry name" value="TFIID-18kDa"/>
    <property type="match status" value="1"/>
</dbReference>
<feature type="compositionally biased region" description="Low complexity" evidence="11">
    <location>
        <begin position="620"/>
        <end position="635"/>
    </location>
</feature>
<evidence type="ECO:0000256" key="8">
    <source>
        <dbReference type="ARBA" id="ARBA00062721"/>
    </source>
</evidence>
<feature type="region of interest" description="Disordered" evidence="11">
    <location>
        <begin position="592"/>
        <end position="649"/>
    </location>
</feature>
<evidence type="ECO:0000256" key="10">
    <source>
        <dbReference type="PROSITE-ProRule" id="PRU00047"/>
    </source>
</evidence>
<evidence type="ECO:0000256" key="1">
    <source>
        <dbReference type="ARBA" id="ARBA00004123"/>
    </source>
</evidence>
<feature type="compositionally biased region" description="Polar residues" evidence="11">
    <location>
        <begin position="328"/>
        <end position="348"/>
    </location>
</feature>
<comment type="subcellular location">
    <subcellularLocation>
        <location evidence="1">Nucleus</location>
    </subcellularLocation>
</comment>
<dbReference type="SUPFAM" id="SSF47113">
    <property type="entry name" value="Histone-fold"/>
    <property type="match status" value="1"/>
</dbReference>
<protein>
    <recommendedName>
        <fullName evidence="6">Transcription initiation factor TFIID subunit 13</fullName>
    </recommendedName>
    <alternativeName>
        <fullName evidence="9">Transcription initiation factor TFIID 18 kDa subunit</fullName>
    </alternativeName>
</protein>
<dbReference type="GO" id="GO:0006366">
    <property type="term" value="P:transcription by RNA polymerase II"/>
    <property type="evidence" value="ECO:0007669"/>
    <property type="project" value="InterPro"/>
</dbReference>
<feature type="compositionally biased region" description="Polar residues" evidence="11">
    <location>
        <begin position="360"/>
        <end position="378"/>
    </location>
</feature>
<evidence type="ECO:0000256" key="4">
    <source>
        <dbReference type="ARBA" id="ARBA00023242"/>
    </source>
</evidence>
<dbReference type="InterPro" id="IPR009072">
    <property type="entry name" value="Histone-fold"/>
</dbReference>
<feature type="region of interest" description="Disordered" evidence="11">
    <location>
        <begin position="1"/>
        <end position="20"/>
    </location>
</feature>
<dbReference type="CDD" id="cd07978">
    <property type="entry name" value="HFD_TAF13"/>
    <property type="match status" value="1"/>
</dbReference>
<dbReference type="GO" id="GO:0008270">
    <property type="term" value="F:zinc ion binding"/>
    <property type="evidence" value="ECO:0007669"/>
    <property type="project" value="UniProtKB-KW"/>
</dbReference>
<comment type="similarity">
    <text evidence="5">Belongs to the TAF13 family.</text>
</comment>
<evidence type="ECO:0000256" key="3">
    <source>
        <dbReference type="ARBA" id="ARBA00023163"/>
    </source>
</evidence>
<dbReference type="GO" id="GO:0046982">
    <property type="term" value="F:protein heterodimerization activity"/>
    <property type="evidence" value="ECO:0007669"/>
    <property type="project" value="InterPro"/>
</dbReference>
<keyword evidence="10" id="KW-0479">Metal-binding</keyword>
<feature type="compositionally biased region" description="Polar residues" evidence="11">
    <location>
        <begin position="596"/>
        <end position="612"/>
    </location>
</feature>
<keyword evidence="2" id="KW-0805">Transcription regulation</keyword>
<dbReference type="PANTHER" id="PTHR11380:SF5">
    <property type="entry name" value="TRANSCRIPTION INITIATION FACTOR TFIID SUBUNIT 13"/>
    <property type="match status" value="1"/>
</dbReference>
<keyword evidence="10" id="KW-0862">Zinc</keyword>
<feature type="domain" description="CCHC-type" evidence="12">
    <location>
        <begin position="801"/>
        <end position="816"/>
    </location>
</feature>
<evidence type="ECO:0000256" key="11">
    <source>
        <dbReference type="SAM" id="MobiDB-lite"/>
    </source>
</evidence>
<dbReference type="GO" id="GO:0005669">
    <property type="term" value="C:transcription factor TFIID complex"/>
    <property type="evidence" value="ECO:0007669"/>
    <property type="project" value="TreeGrafter"/>
</dbReference>
<evidence type="ECO:0000256" key="2">
    <source>
        <dbReference type="ARBA" id="ARBA00023015"/>
    </source>
</evidence>
<feature type="compositionally biased region" description="Acidic residues" evidence="11">
    <location>
        <begin position="1"/>
        <end position="17"/>
    </location>
</feature>
<dbReference type="Gene3D" id="1.10.20.10">
    <property type="entry name" value="Histone, subunit A"/>
    <property type="match status" value="1"/>
</dbReference>
<evidence type="ECO:0000313" key="13">
    <source>
        <dbReference type="EMBL" id="CAD7446960.1"/>
    </source>
</evidence>
<sequence>MTQADESFEQFEEEESEAPLGATLSGRKRLFSKELRCMMFGFGDDQNPYTESVDLIEDLVIEFITEMTHKAMEIGRTGRVQVEDIVFLVRKDQRKYARVKDLLTMNEELKKARKAFDEVKYAGLLLKPPGSLVSCLWLLSASASSGSFRDMNSFLHLLIESRSQDSRINARSQLPSILEKEDGFSSDRGSKSSSGTEDHYEEELYALAHFSDPNKTNPNSDVIEESQHTVDSNTTYQPSRWNKVMRLQGAQIIENADNPDDSITRRVSTFDSSSPAENYIPLGQNNYNTERNRERMRRPNRGDKYSKTRKQRRSLPDLDGGDAASDRFSGNYNTDPINYPFSTNNKYSDNLRVKSSKKNYSNQLGLENQRNISPTSPTHKSRKVNRVNVNINSSNYPAKTADEHNQSLTSEVSIANRNKTDQDLNKTPVASIPGVNQDNQSENASLDAILDETLNADQDISSKQSPTSNSLVINQNQSSKSLNSLQNTNLNTCGDNTALISISSDESSDSAMSFLVDTDDSTSSSRSRRSPSVEIIVLSKSDSDSDSDSDSESDRELIILECSDIEKEEYSDVEILTPPVKTPPPLVTLESDEEAQIQQGSQVNSPKSTNTSKDIKNKKQNQQNSSNNSVNVSTSSGGGNKPLDDDNNANADVLILPETGNESQDDFLSSDSNSDDRLVIDLGLNTTVVAEKVVSDVSNVEVTVKERQTERMRKKIRKKKEKRSNALKNVEEDKLFIESNEHFNHTVLQDQMSNDIALWRVEPSDYATSTKSRLSKLRCHNCKELGHIVSRCTAPTKKILCIMCGQEGHTYTRCRDIICLKAGQKSLQNNREPTYQQGFISYQAGLWGRSQIKYSDSGFKCGEPWTSWSTIGCDHCRTINVQCYFCRSMDHFKNVCPEVWRRYHSTIEDYIEQFDPPPASYKPNSELSCPNCTRKGHMFEDCKMSIPFKNHRLGSFNSLGIYDRRAEQETDVYYSRSVTHNKRHSPPEKVNSFVDLSRNLPIPSTSRDPPDTSFDPSEVLQIVLKKGMRQPKTRTRNNRRKRARQTMQFEETKINKHLKIMRKKELAKKRLAKKNIKMKQIFARNMKKTTGPLW</sequence>
<organism evidence="13">
    <name type="scientific">Timema bartmani</name>
    <dbReference type="NCBI Taxonomy" id="61472"/>
    <lineage>
        <taxon>Eukaryota</taxon>
        <taxon>Metazoa</taxon>
        <taxon>Ecdysozoa</taxon>
        <taxon>Arthropoda</taxon>
        <taxon>Hexapoda</taxon>
        <taxon>Insecta</taxon>
        <taxon>Pterygota</taxon>
        <taxon>Neoptera</taxon>
        <taxon>Polyneoptera</taxon>
        <taxon>Phasmatodea</taxon>
        <taxon>Timematodea</taxon>
        <taxon>Timematoidea</taxon>
        <taxon>Timematidae</taxon>
        <taxon>Timema</taxon>
    </lineage>
</organism>
<dbReference type="EMBL" id="OD568426">
    <property type="protein sequence ID" value="CAD7446960.1"/>
    <property type="molecule type" value="Genomic_DNA"/>
</dbReference>
<dbReference type="InterPro" id="IPR001878">
    <property type="entry name" value="Znf_CCHC"/>
</dbReference>